<keyword evidence="1" id="KW-0813">Transport</keyword>
<dbReference type="GO" id="GO:0005524">
    <property type="term" value="F:ATP binding"/>
    <property type="evidence" value="ECO:0007669"/>
    <property type="project" value="UniProtKB-KW"/>
</dbReference>
<dbReference type="Gene3D" id="3.40.50.300">
    <property type="entry name" value="P-loop containing nucleotide triphosphate hydrolases"/>
    <property type="match status" value="1"/>
</dbReference>
<accession>A0A3E4U3M0</accession>
<protein>
    <submittedName>
        <fullName evidence="6">ATP-binding cassette domain-containing protein</fullName>
    </submittedName>
</protein>
<comment type="caution">
    <text evidence="6">The sequence shown here is derived from an EMBL/GenBank/DDBJ whole genome shotgun (WGS) entry which is preliminary data.</text>
</comment>
<name>A0A3E4U3M0_9FIRM</name>
<dbReference type="GO" id="GO:0016887">
    <property type="term" value="F:ATP hydrolysis activity"/>
    <property type="evidence" value="ECO:0007669"/>
    <property type="project" value="InterPro"/>
</dbReference>
<dbReference type="PANTHER" id="PTHR43790:SF9">
    <property type="entry name" value="GALACTOFURANOSE TRANSPORTER ATP-BINDING PROTEIN YTFR"/>
    <property type="match status" value="1"/>
</dbReference>
<keyword evidence="3" id="KW-0547">Nucleotide-binding</keyword>
<evidence type="ECO:0000256" key="2">
    <source>
        <dbReference type="ARBA" id="ARBA00022737"/>
    </source>
</evidence>
<keyword evidence="2" id="KW-0677">Repeat</keyword>
<dbReference type="InterPro" id="IPR003439">
    <property type="entry name" value="ABC_transporter-like_ATP-bd"/>
</dbReference>
<dbReference type="InterPro" id="IPR027417">
    <property type="entry name" value="P-loop_NTPase"/>
</dbReference>
<organism evidence="6 7">
    <name type="scientific">Hungatella hathewayi</name>
    <dbReference type="NCBI Taxonomy" id="154046"/>
    <lineage>
        <taxon>Bacteria</taxon>
        <taxon>Bacillati</taxon>
        <taxon>Bacillota</taxon>
        <taxon>Clostridia</taxon>
        <taxon>Lachnospirales</taxon>
        <taxon>Lachnospiraceae</taxon>
        <taxon>Hungatella</taxon>
    </lineage>
</organism>
<evidence type="ECO:0000313" key="7">
    <source>
        <dbReference type="Proteomes" id="UP000261257"/>
    </source>
</evidence>
<gene>
    <name evidence="6" type="ORF">DXC39_20525</name>
</gene>
<feature type="domain" description="ABC transporter" evidence="5">
    <location>
        <begin position="5"/>
        <end position="241"/>
    </location>
</feature>
<dbReference type="Pfam" id="PF00005">
    <property type="entry name" value="ABC_tran"/>
    <property type="match status" value="1"/>
</dbReference>
<dbReference type="AlphaFoldDB" id="A0A3E4U3M0"/>
<evidence type="ECO:0000256" key="4">
    <source>
        <dbReference type="ARBA" id="ARBA00022840"/>
    </source>
</evidence>
<dbReference type="SUPFAM" id="SSF52540">
    <property type="entry name" value="P-loop containing nucleoside triphosphate hydrolases"/>
    <property type="match status" value="2"/>
</dbReference>
<evidence type="ECO:0000259" key="5">
    <source>
        <dbReference type="PROSITE" id="PS50893"/>
    </source>
</evidence>
<sequence length="474" mass="54494">MEEIFRACNVDIPNEKGHGLKTVNFSIRKGEILGVFGNRYAGKYKLMGLIAGEVCPSAGIVFFRGERMNYGGGTKGGNPEVICLSRDSMLVGELAIWENLAILWKTKGLTKRVNSGKIKKMITLLLEDYDLAFDVNRKTNTLSQMECLYLEILASRLRRIKVILIDSLDLEGTTREFEKLKSLMEQLKAEGISFVYFSHQMKLLPYLTDRIAFQYDGRIVKIIENGPGYERKANHVIHALYATYKETARRSVKNAESVLTVRNLNVGLKELLNLTLYKGEFTAVVTPYLEVFPIMQQRFFEGNQAETCTIWYDGKQKTVLKESDGILFLNTAYLDQLIEELSPMENLCLGFYEKLSRCGFERKQMIKCVKEDFYRWYGKRGLLEHKDSRHLFKKERIAINLFRLKLVRAKVIICNDFAIHNDLVTYHMVKESLAELLESGTAVCMFTGDVDHEEELVDRYVLLTRESQTRSYGS</sequence>
<evidence type="ECO:0000256" key="3">
    <source>
        <dbReference type="ARBA" id="ARBA00022741"/>
    </source>
</evidence>
<dbReference type="PROSITE" id="PS50893">
    <property type="entry name" value="ABC_TRANSPORTER_2"/>
    <property type="match status" value="1"/>
</dbReference>
<reference evidence="6 7" key="1">
    <citation type="submission" date="2018-08" db="EMBL/GenBank/DDBJ databases">
        <title>A genome reference for cultivated species of the human gut microbiota.</title>
        <authorList>
            <person name="Zou Y."/>
            <person name="Xue W."/>
            <person name="Luo G."/>
        </authorList>
    </citation>
    <scope>NUCLEOTIDE SEQUENCE [LARGE SCALE GENOMIC DNA]</scope>
    <source>
        <strain evidence="6 7">TF05-11AC</strain>
    </source>
</reference>
<dbReference type="InterPro" id="IPR050107">
    <property type="entry name" value="ABC_carbohydrate_import_ATPase"/>
</dbReference>
<evidence type="ECO:0000313" key="6">
    <source>
        <dbReference type="EMBL" id="RGM00538.1"/>
    </source>
</evidence>
<proteinExistence type="predicted"/>
<dbReference type="PANTHER" id="PTHR43790">
    <property type="entry name" value="CARBOHYDRATE TRANSPORT ATP-BINDING PROTEIN MG119-RELATED"/>
    <property type="match status" value="1"/>
</dbReference>
<dbReference type="RefSeq" id="WP_117634184.1">
    <property type="nucleotide sequence ID" value="NZ_QRQF01000026.1"/>
</dbReference>
<evidence type="ECO:0000256" key="1">
    <source>
        <dbReference type="ARBA" id="ARBA00022448"/>
    </source>
</evidence>
<keyword evidence="4 6" id="KW-0067">ATP-binding</keyword>
<dbReference type="Proteomes" id="UP000261257">
    <property type="component" value="Unassembled WGS sequence"/>
</dbReference>
<dbReference type="EMBL" id="QSSQ01000025">
    <property type="protein sequence ID" value="RGM00538.1"/>
    <property type="molecule type" value="Genomic_DNA"/>
</dbReference>